<evidence type="ECO:0000313" key="3">
    <source>
        <dbReference type="Proteomes" id="UP000654075"/>
    </source>
</evidence>
<feature type="non-terminal residue" evidence="2">
    <location>
        <position position="1"/>
    </location>
</feature>
<proteinExistence type="predicted"/>
<dbReference type="EMBL" id="CAJNNV010030162">
    <property type="protein sequence ID" value="CAE8631553.1"/>
    <property type="molecule type" value="Genomic_DNA"/>
</dbReference>
<sequence length="103" mass="11159">DSLKASDSQRGDALKKRSGLGSTGGADNEGEEAGNTANAQHHWYRDLLFQVRGQLDKKDVPKVINLILDAVRESLEQGQEFDSDAYFALLEQVGSDDVNPAVA</sequence>
<organism evidence="2 3">
    <name type="scientific">Polarella glacialis</name>
    <name type="common">Dinoflagellate</name>
    <dbReference type="NCBI Taxonomy" id="89957"/>
    <lineage>
        <taxon>Eukaryota</taxon>
        <taxon>Sar</taxon>
        <taxon>Alveolata</taxon>
        <taxon>Dinophyceae</taxon>
        <taxon>Suessiales</taxon>
        <taxon>Suessiaceae</taxon>
        <taxon>Polarella</taxon>
    </lineage>
</organism>
<dbReference type="AlphaFoldDB" id="A0A813H1N2"/>
<evidence type="ECO:0000313" key="2">
    <source>
        <dbReference type="EMBL" id="CAE8631553.1"/>
    </source>
</evidence>
<keyword evidence="3" id="KW-1185">Reference proteome</keyword>
<feature type="compositionally biased region" description="Basic and acidic residues" evidence="1">
    <location>
        <begin position="1"/>
        <end position="15"/>
    </location>
</feature>
<name>A0A813H1N2_POLGL</name>
<feature type="region of interest" description="Disordered" evidence="1">
    <location>
        <begin position="1"/>
        <end position="37"/>
    </location>
</feature>
<protein>
    <submittedName>
        <fullName evidence="2">Uncharacterized protein</fullName>
    </submittedName>
</protein>
<gene>
    <name evidence="2" type="ORF">PGLA1383_LOCUS47645</name>
</gene>
<reference evidence="2" key="1">
    <citation type="submission" date="2021-02" db="EMBL/GenBank/DDBJ databases">
        <authorList>
            <person name="Dougan E. K."/>
            <person name="Rhodes N."/>
            <person name="Thang M."/>
            <person name="Chan C."/>
        </authorList>
    </citation>
    <scope>NUCLEOTIDE SEQUENCE</scope>
</reference>
<comment type="caution">
    <text evidence="2">The sequence shown here is derived from an EMBL/GenBank/DDBJ whole genome shotgun (WGS) entry which is preliminary data.</text>
</comment>
<accession>A0A813H1N2</accession>
<feature type="non-terminal residue" evidence="2">
    <location>
        <position position="103"/>
    </location>
</feature>
<dbReference type="Proteomes" id="UP000654075">
    <property type="component" value="Unassembled WGS sequence"/>
</dbReference>
<evidence type="ECO:0000256" key="1">
    <source>
        <dbReference type="SAM" id="MobiDB-lite"/>
    </source>
</evidence>